<evidence type="ECO:0000313" key="1">
    <source>
        <dbReference type="EMBL" id="KAK8776142.1"/>
    </source>
</evidence>
<keyword evidence="2" id="KW-1185">Reference proteome</keyword>
<name>A0AAQ4EMY0_AMBAM</name>
<proteinExistence type="predicted"/>
<accession>A0AAQ4EMY0</accession>
<dbReference type="Proteomes" id="UP001321473">
    <property type="component" value="Unassembled WGS sequence"/>
</dbReference>
<reference evidence="1 2" key="1">
    <citation type="journal article" date="2023" name="Arcadia Sci">
        <title>De novo assembly of a long-read Amblyomma americanum tick genome.</title>
        <authorList>
            <person name="Chou S."/>
            <person name="Poskanzer K.E."/>
            <person name="Rollins M."/>
            <person name="Thuy-Boun P.S."/>
        </authorList>
    </citation>
    <scope>NUCLEOTIDE SEQUENCE [LARGE SCALE GENOMIC DNA]</scope>
    <source>
        <strain evidence="1">F_SG_1</strain>
        <tissue evidence="1">Salivary glands</tissue>
    </source>
</reference>
<dbReference type="EMBL" id="JARKHS020013330">
    <property type="protein sequence ID" value="KAK8776142.1"/>
    <property type="molecule type" value="Genomic_DNA"/>
</dbReference>
<comment type="caution">
    <text evidence="1">The sequence shown here is derived from an EMBL/GenBank/DDBJ whole genome shotgun (WGS) entry which is preliminary data.</text>
</comment>
<dbReference type="AlphaFoldDB" id="A0AAQ4EMY0"/>
<gene>
    <name evidence="1" type="ORF">V5799_030513</name>
</gene>
<evidence type="ECO:0000313" key="2">
    <source>
        <dbReference type="Proteomes" id="UP001321473"/>
    </source>
</evidence>
<feature type="non-terminal residue" evidence="1">
    <location>
        <position position="1"/>
    </location>
</feature>
<organism evidence="1 2">
    <name type="scientific">Amblyomma americanum</name>
    <name type="common">Lone star tick</name>
    <dbReference type="NCBI Taxonomy" id="6943"/>
    <lineage>
        <taxon>Eukaryota</taxon>
        <taxon>Metazoa</taxon>
        <taxon>Ecdysozoa</taxon>
        <taxon>Arthropoda</taxon>
        <taxon>Chelicerata</taxon>
        <taxon>Arachnida</taxon>
        <taxon>Acari</taxon>
        <taxon>Parasitiformes</taxon>
        <taxon>Ixodida</taxon>
        <taxon>Ixodoidea</taxon>
        <taxon>Ixodidae</taxon>
        <taxon>Amblyomminae</taxon>
        <taxon>Amblyomma</taxon>
    </lineage>
</organism>
<sequence>RHDPGLLGHTYRYVRRVLGKDAWPPSGPLLSIRQCDKWGCAATSHGILALIRALAQPRSEE</sequence>
<protein>
    <submittedName>
        <fullName evidence="1">Uncharacterized protein</fullName>
    </submittedName>
</protein>